<evidence type="ECO:0000313" key="1">
    <source>
        <dbReference type="EMBL" id="RPA95729.1"/>
    </source>
</evidence>
<dbReference type="EMBL" id="ML120422">
    <property type="protein sequence ID" value="RPA95729.1"/>
    <property type="molecule type" value="Genomic_DNA"/>
</dbReference>
<accession>A0A3N4JBU5</accession>
<dbReference type="AlphaFoldDB" id="A0A3N4JBU5"/>
<organism evidence="1 2">
    <name type="scientific">Choiromyces venosus 120613-1</name>
    <dbReference type="NCBI Taxonomy" id="1336337"/>
    <lineage>
        <taxon>Eukaryota</taxon>
        <taxon>Fungi</taxon>
        <taxon>Dikarya</taxon>
        <taxon>Ascomycota</taxon>
        <taxon>Pezizomycotina</taxon>
        <taxon>Pezizomycetes</taxon>
        <taxon>Pezizales</taxon>
        <taxon>Tuberaceae</taxon>
        <taxon>Choiromyces</taxon>
    </lineage>
</organism>
<evidence type="ECO:0000313" key="2">
    <source>
        <dbReference type="Proteomes" id="UP000276215"/>
    </source>
</evidence>
<proteinExistence type="predicted"/>
<name>A0A3N4JBU5_9PEZI</name>
<protein>
    <submittedName>
        <fullName evidence="1">Uncharacterized protein</fullName>
    </submittedName>
</protein>
<reference evidence="1 2" key="1">
    <citation type="journal article" date="2018" name="Nat. Ecol. Evol.">
        <title>Pezizomycetes genomes reveal the molecular basis of ectomycorrhizal truffle lifestyle.</title>
        <authorList>
            <person name="Murat C."/>
            <person name="Payen T."/>
            <person name="Noel B."/>
            <person name="Kuo A."/>
            <person name="Morin E."/>
            <person name="Chen J."/>
            <person name="Kohler A."/>
            <person name="Krizsan K."/>
            <person name="Balestrini R."/>
            <person name="Da Silva C."/>
            <person name="Montanini B."/>
            <person name="Hainaut M."/>
            <person name="Levati E."/>
            <person name="Barry K.W."/>
            <person name="Belfiori B."/>
            <person name="Cichocki N."/>
            <person name="Clum A."/>
            <person name="Dockter R.B."/>
            <person name="Fauchery L."/>
            <person name="Guy J."/>
            <person name="Iotti M."/>
            <person name="Le Tacon F."/>
            <person name="Lindquist E.A."/>
            <person name="Lipzen A."/>
            <person name="Malagnac F."/>
            <person name="Mello A."/>
            <person name="Molinier V."/>
            <person name="Miyauchi S."/>
            <person name="Poulain J."/>
            <person name="Riccioni C."/>
            <person name="Rubini A."/>
            <person name="Sitrit Y."/>
            <person name="Splivallo R."/>
            <person name="Traeger S."/>
            <person name="Wang M."/>
            <person name="Zifcakova L."/>
            <person name="Wipf D."/>
            <person name="Zambonelli A."/>
            <person name="Paolocci F."/>
            <person name="Nowrousian M."/>
            <person name="Ottonello S."/>
            <person name="Baldrian P."/>
            <person name="Spatafora J.W."/>
            <person name="Henrissat B."/>
            <person name="Nagy L.G."/>
            <person name="Aury J.M."/>
            <person name="Wincker P."/>
            <person name="Grigoriev I.V."/>
            <person name="Bonfante P."/>
            <person name="Martin F.M."/>
        </authorList>
    </citation>
    <scope>NUCLEOTIDE SEQUENCE [LARGE SCALE GENOMIC DNA]</scope>
    <source>
        <strain evidence="1 2">120613-1</strain>
    </source>
</reference>
<gene>
    <name evidence="1" type="ORF">L873DRAFT_1298808</name>
</gene>
<sequence length="85" mass="10147">MDFIGCSTPYYCWLVQWIACENRIDFGKFKLRTCESLFRVGSIRIVKSRSRKAEENKEKRSRIHLCFKLISTILKYTPSHNQEQL</sequence>
<dbReference type="Proteomes" id="UP000276215">
    <property type="component" value="Unassembled WGS sequence"/>
</dbReference>
<keyword evidence="2" id="KW-1185">Reference proteome</keyword>